<dbReference type="CDD" id="cd14688">
    <property type="entry name" value="bZIP_YAP"/>
    <property type="match status" value="1"/>
</dbReference>
<gene>
    <name evidence="2" type="ORF">VTL71DRAFT_9252</name>
</gene>
<feature type="region of interest" description="Disordered" evidence="1">
    <location>
        <begin position="1"/>
        <end position="69"/>
    </location>
</feature>
<sequence>MSSTTIITAAMSSTGSNSPVSMDVEEPRKKGSRGGKRSVTHLSKAQLARKRANDREAQRNIRQRTKEHIENLERKVKELEQGSRSGSIERVLKRNRDLEEEVEKLRAQITGHHTPITGHHTPVLGVQAPPEIPEDLIVSHKVELDWAPHSAWPPSASHLPVLNTSHQIPTSNAGYPSTTSYPATTSSMGYEDEGSIYTPTESWGSPAPYGGAPQTSTQNLAKSVPAWSPIDPTFSHQAPRFPDMQMSGFSNVVNQHQPYSTTCWQNQPQTYAWQMSTKLKSPVTYLDQLMHSVIHAQRHLFASSEASREELLKPSFPSVHILFNQPGPPETQPSEMTKFMEKYATVLSTRGFPTIPEKLASFMCMYRFVQWQISPTYDSYNSLYEWQTPRPSQLMIAHPAWMDLPPWGKFRDRVIENQDKYDTPEFQFDYSSNFTVNFPADPMKALIFDNGRMLISPLLEKHLSDIGNMSMKKAFGDKYPEFRDICRIDSL</sequence>
<evidence type="ECO:0000256" key="1">
    <source>
        <dbReference type="SAM" id="MobiDB-lite"/>
    </source>
</evidence>
<feature type="compositionally biased region" description="Basic and acidic residues" evidence="1">
    <location>
        <begin position="51"/>
        <end position="69"/>
    </location>
</feature>
<accession>A0ABR4BSI7</accession>
<organism evidence="2 3">
    <name type="scientific">Oculimacula yallundae</name>
    <dbReference type="NCBI Taxonomy" id="86028"/>
    <lineage>
        <taxon>Eukaryota</taxon>
        <taxon>Fungi</taxon>
        <taxon>Dikarya</taxon>
        <taxon>Ascomycota</taxon>
        <taxon>Pezizomycotina</taxon>
        <taxon>Leotiomycetes</taxon>
        <taxon>Helotiales</taxon>
        <taxon>Ploettnerulaceae</taxon>
        <taxon>Oculimacula</taxon>
    </lineage>
</organism>
<reference evidence="2 3" key="1">
    <citation type="journal article" date="2024" name="Commun. Biol.">
        <title>Comparative genomic analysis of thermophilic fungi reveals convergent evolutionary adaptations and gene losses.</title>
        <authorList>
            <person name="Steindorff A.S."/>
            <person name="Aguilar-Pontes M.V."/>
            <person name="Robinson A.J."/>
            <person name="Andreopoulos B."/>
            <person name="LaButti K."/>
            <person name="Kuo A."/>
            <person name="Mondo S."/>
            <person name="Riley R."/>
            <person name="Otillar R."/>
            <person name="Haridas S."/>
            <person name="Lipzen A."/>
            <person name="Grimwood J."/>
            <person name="Schmutz J."/>
            <person name="Clum A."/>
            <person name="Reid I.D."/>
            <person name="Moisan M.C."/>
            <person name="Butler G."/>
            <person name="Nguyen T.T.M."/>
            <person name="Dewar K."/>
            <person name="Conant G."/>
            <person name="Drula E."/>
            <person name="Henrissat B."/>
            <person name="Hansel C."/>
            <person name="Singer S."/>
            <person name="Hutchinson M.I."/>
            <person name="de Vries R.P."/>
            <person name="Natvig D.O."/>
            <person name="Powell A.J."/>
            <person name="Tsang A."/>
            <person name="Grigoriev I.V."/>
        </authorList>
    </citation>
    <scope>NUCLEOTIDE SEQUENCE [LARGE SCALE GENOMIC DNA]</scope>
    <source>
        <strain evidence="2 3">CBS 494.80</strain>
    </source>
</reference>
<feature type="region of interest" description="Disordered" evidence="1">
    <location>
        <begin position="169"/>
        <end position="219"/>
    </location>
</feature>
<dbReference type="PANTHER" id="PTHR37012">
    <property type="entry name" value="B-ZIP TRANSCRIPTION FACTOR (EUROFUNG)-RELATED"/>
    <property type="match status" value="1"/>
</dbReference>
<dbReference type="EMBL" id="JAZHXI010000021">
    <property type="protein sequence ID" value="KAL2060611.1"/>
    <property type="molecule type" value="Genomic_DNA"/>
</dbReference>
<feature type="compositionally biased region" description="Basic residues" evidence="1">
    <location>
        <begin position="30"/>
        <end position="39"/>
    </location>
</feature>
<evidence type="ECO:0000313" key="2">
    <source>
        <dbReference type="EMBL" id="KAL2060611.1"/>
    </source>
</evidence>
<dbReference type="InterPro" id="IPR046347">
    <property type="entry name" value="bZIP_sf"/>
</dbReference>
<protein>
    <recommendedName>
        <fullName evidence="4">BZIP transcription factor</fullName>
    </recommendedName>
</protein>
<dbReference type="SUPFAM" id="SSF57959">
    <property type="entry name" value="Leucine zipper domain"/>
    <property type="match status" value="1"/>
</dbReference>
<proteinExistence type="predicted"/>
<dbReference type="PANTHER" id="PTHR37012:SF2">
    <property type="entry name" value="BZIP DOMAIN-CONTAINING PROTEIN-RELATED"/>
    <property type="match status" value="1"/>
</dbReference>
<name>A0ABR4BSI7_9HELO</name>
<dbReference type="Gene3D" id="1.20.5.170">
    <property type="match status" value="1"/>
</dbReference>
<dbReference type="Pfam" id="PF11905">
    <property type="entry name" value="DUF3425"/>
    <property type="match status" value="1"/>
</dbReference>
<dbReference type="Proteomes" id="UP001595075">
    <property type="component" value="Unassembled WGS sequence"/>
</dbReference>
<keyword evidence="3" id="KW-1185">Reference proteome</keyword>
<feature type="compositionally biased region" description="Low complexity" evidence="1">
    <location>
        <begin position="175"/>
        <end position="187"/>
    </location>
</feature>
<feature type="compositionally biased region" description="Low complexity" evidence="1">
    <location>
        <begin position="1"/>
        <end position="14"/>
    </location>
</feature>
<comment type="caution">
    <text evidence="2">The sequence shown here is derived from an EMBL/GenBank/DDBJ whole genome shotgun (WGS) entry which is preliminary data.</text>
</comment>
<evidence type="ECO:0008006" key="4">
    <source>
        <dbReference type="Google" id="ProtNLM"/>
    </source>
</evidence>
<dbReference type="InterPro" id="IPR021833">
    <property type="entry name" value="DUF3425"/>
</dbReference>
<evidence type="ECO:0000313" key="3">
    <source>
        <dbReference type="Proteomes" id="UP001595075"/>
    </source>
</evidence>